<evidence type="ECO:0000256" key="10">
    <source>
        <dbReference type="ARBA" id="ARBA00034284"/>
    </source>
</evidence>
<comment type="catalytic activity">
    <reaction evidence="10">
        <text>(S)-malate(in) + succinate(out) = (S)-malate(out) + succinate(in)</text>
        <dbReference type="Rhea" id="RHEA:29327"/>
        <dbReference type="ChEBI" id="CHEBI:15589"/>
        <dbReference type="ChEBI" id="CHEBI:30031"/>
    </reaction>
    <physiologicalReaction direction="right-to-left" evidence="10">
        <dbReference type="Rhea" id="RHEA:29329"/>
    </physiologicalReaction>
</comment>
<keyword evidence="4" id="KW-1003">Cell membrane</keyword>
<protein>
    <submittedName>
        <fullName evidence="13">Anaerobic C4-dicarboxylate transporter DcuA</fullName>
    </submittedName>
</protein>
<proteinExistence type="inferred from homology"/>
<evidence type="ECO:0000256" key="12">
    <source>
        <dbReference type="SAM" id="Phobius"/>
    </source>
</evidence>
<evidence type="ECO:0000256" key="2">
    <source>
        <dbReference type="ARBA" id="ARBA00006413"/>
    </source>
</evidence>
<evidence type="ECO:0000256" key="5">
    <source>
        <dbReference type="ARBA" id="ARBA00022519"/>
    </source>
</evidence>
<evidence type="ECO:0000256" key="7">
    <source>
        <dbReference type="ARBA" id="ARBA00022989"/>
    </source>
</evidence>
<keyword evidence="5" id="KW-0997">Cell inner membrane</keyword>
<dbReference type="AlphaFoldDB" id="A0A378MWV9"/>
<feature type="transmembrane region" description="Helical" evidence="12">
    <location>
        <begin position="38"/>
        <end position="60"/>
    </location>
</feature>
<evidence type="ECO:0000256" key="9">
    <source>
        <dbReference type="ARBA" id="ARBA00034237"/>
    </source>
</evidence>
<sequence>MAVNGYFFIPNYGPIIASIDFDTTGTTRIGKYIFNHSFMLPGLLSMIFSIGFGLLLSNILL</sequence>
<evidence type="ECO:0000256" key="8">
    <source>
        <dbReference type="ARBA" id="ARBA00023136"/>
    </source>
</evidence>
<evidence type="ECO:0000256" key="4">
    <source>
        <dbReference type="ARBA" id="ARBA00022475"/>
    </source>
</evidence>
<evidence type="ECO:0000256" key="1">
    <source>
        <dbReference type="ARBA" id="ARBA00004429"/>
    </source>
</evidence>
<keyword evidence="7 12" id="KW-1133">Transmembrane helix</keyword>
<keyword evidence="6 12" id="KW-0812">Transmembrane</keyword>
<evidence type="ECO:0000313" key="14">
    <source>
        <dbReference type="Proteomes" id="UP000254802"/>
    </source>
</evidence>
<dbReference type="InterPro" id="IPR004668">
    <property type="entry name" value="Anaer_Dcu_memb_transpt"/>
</dbReference>
<dbReference type="GO" id="GO:0015556">
    <property type="term" value="F:C4-dicarboxylate transmembrane transporter activity"/>
    <property type="evidence" value="ECO:0007669"/>
    <property type="project" value="InterPro"/>
</dbReference>
<name>A0A378MWV9_MANHA</name>
<organism evidence="13 14">
    <name type="scientific">Mannheimia haemolytica</name>
    <name type="common">Pasteurella haemolytica</name>
    <dbReference type="NCBI Taxonomy" id="75985"/>
    <lineage>
        <taxon>Bacteria</taxon>
        <taxon>Pseudomonadati</taxon>
        <taxon>Pseudomonadota</taxon>
        <taxon>Gammaproteobacteria</taxon>
        <taxon>Pasteurellales</taxon>
        <taxon>Pasteurellaceae</taxon>
        <taxon>Mannheimia</taxon>
    </lineage>
</organism>
<keyword evidence="3" id="KW-0813">Transport</keyword>
<gene>
    <name evidence="13" type="primary">dcuA_2</name>
    <name evidence="13" type="ORF">NCTC10638_01000</name>
</gene>
<keyword evidence="8 12" id="KW-0472">Membrane</keyword>
<accession>A0A378MWV9</accession>
<evidence type="ECO:0000256" key="11">
    <source>
        <dbReference type="ARBA" id="ARBA00034287"/>
    </source>
</evidence>
<evidence type="ECO:0000313" key="13">
    <source>
        <dbReference type="EMBL" id="STY59819.1"/>
    </source>
</evidence>
<comment type="similarity">
    <text evidence="2">Belongs to the DcuA/DcuB transporter (TC 2.A.13.1) family.</text>
</comment>
<evidence type="ECO:0000256" key="6">
    <source>
        <dbReference type="ARBA" id="ARBA00022692"/>
    </source>
</evidence>
<dbReference type="PANTHER" id="PTHR36106">
    <property type="entry name" value="ANAEROBIC C4-DICARBOXYLATE TRANSPORTER DCUB"/>
    <property type="match status" value="1"/>
</dbReference>
<comment type="subcellular location">
    <subcellularLocation>
        <location evidence="1">Cell inner membrane</location>
        <topology evidence="1">Multi-pass membrane protein</topology>
    </subcellularLocation>
</comment>
<evidence type="ECO:0000256" key="3">
    <source>
        <dbReference type="ARBA" id="ARBA00022448"/>
    </source>
</evidence>
<dbReference type="Proteomes" id="UP000254802">
    <property type="component" value="Unassembled WGS sequence"/>
</dbReference>
<dbReference type="GO" id="GO:0005886">
    <property type="term" value="C:plasma membrane"/>
    <property type="evidence" value="ECO:0007669"/>
    <property type="project" value="UniProtKB-SubCell"/>
</dbReference>
<comment type="catalytic activity">
    <reaction evidence="9">
        <text>L-aspartate(in) + succinate(out) = L-aspartate(out) + succinate(in)</text>
        <dbReference type="Rhea" id="RHEA:29343"/>
        <dbReference type="ChEBI" id="CHEBI:29991"/>
        <dbReference type="ChEBI" id="CHEBI:30031"/>
    </reaction>
    <physiologicalReaction direction="right-to-left" evidence="9">
        <dbReference type="Rhea" id="RHEA:29345"/>
    </physiologicalReaction>
</comment>
<dbReference type="PANTHER" id="PTHR36106:SF1">
    <property type="entry name" value="ANAEROBIC C4-DICARBOXYLATE TRANSPORTER DCUB"/>
    <property type="match status" value="1"/>
</dbReference>
<comment type="catalytic activity">
    <reaction evidence="11">
        <text>fumarate(in) + succinate(out) = fumarate(out) + succinate(in)</text>
        <dbReference type="Rhea" id="RHEA:29323"/>
        <dbReference type="ChEBI" id="CHEBI:29806"/>
        <dbReference type="ChEBI" id="CHEBI:30031"/>
    </reaction>
    <physiologicalReaction direction="right-to-left" evidence="11">
        <dbReference type="Rhea" id="RHEA:29325"/>
    </physiologicalReaction>
</comment>
<reference evidence="13 14" key="1">
    <citation type="submission" date="2018-06" db="EMBL/GenBank/DDBJ databases">
        <authorList>
            <consortium name="Pathogen Informatics"/>
            <person name="Doyle S."/>
        </authorList>
    </citation>
    <scope>NUCLEOTIDE SEQUENCE [LARGE SCALE GENOMIC DNA]</scope>
    <source>
        <strain evidence="13 14">NCTC10638</strain>
    </source>
</reference>
<dbReference type="EMBL" id="UGPN01000002">
    <property type="protein sequence ID" value="STY59819.1"/>
    <property type="molecule type" value="Genomic_DNA"/>
</dbReference>